<comment type="subcellular location">
    <subcellularLocation>
        <location evidence="1">Membrane</location>
        <topology evidence="1">Single-pass membrane protein</topology>
    </subcellularLocation>
</comment>
<dbReference type="SMART" id="SM00694">
    <property type="entry name" value="DysFC"/>
    <property type="match status" value="2"/>
</dbReference>
<dbReference type="Pfam" id="PF08150">
    <property type="entry name" value="FerB"/>
    <property type="match status" value="1"/>
</dbReference>
<reference evidence="9" key="2">
    <citation type="submission" date="2020-10" db="UniProtKB">
        <authorList>
            <consortium name="WormBaseParasite"/>
        </authorList>
    </citation>
    <scope>IDENTIFICATION</scope>
</reference>
<dbReference type="SUPFAM" id="SSF49562">
    <property type="entry name" value="C2 domain (Calcium/lipid-binding domain, CaLB)"/>
    <property type="match status" value="4"/>
</dbReference>
<keyword evidence="2 6" id="KW-0812">Transmembrane</keyword>
<reference evidence="8" key="1">
    <citation type="journal article" date="2013" name="Genetics">
        <title>The draft genome and transcriptome of Panagrellus redivivus are shaped by the harsh demands of a free-living lifestyle.</title>
        <authorList>
            <person name="Srinivasan J."/>
            <person name="Dillman A.R."/>
            <person name="Macchietto M.G."/>
            <person name="Heikkinen L."/>
            <person name="Lakso M."/>
            <person name="Fracchia K.M."/>
            <person name="Antoshechkin I."/>
            <person name="Mortazavi A."/>
            <person name="Wong G."/>
            <person name="Sternberg P.W."/>
        </authorList>
    </citation>
    <scope>NUCLEOTIDE SEQUENCE [LARGE SCALE GENOMIC DNA]</scope>
    <source>
        <strain evidence="8">MT8872</strain>
    </source>
</reference>
<evidence type="ECO:0000256" key="3">
    <source>
        <dbReference type="ARBA" id="ARBA00022737"/>
    </source>
</evidence>
<evidence type="ECO:0000256" key="5">
    <source>
        <dbReference type="ARBA" id="ARBA00023136"/>
    </source>
</evidence>
<sequence>MRRRTTPTTSTADGSLLNVGGLGLDDLIVDAQISIPDVLILMLVDHRPVAYAKIPIAEIAFNTNAIKSGVDCGQLKTIYLKWMKHKRHHGKLMEHSLPSVLQARFWFGLSEHRHYFEDAIAPGKLRYYAELFVNEKKGRISGKFAATKDDPYPISDELGTTELSEAAVRPPAGWRFDGDWRQQRTHDMYVGPETGSRRFEDECFERQKQSDEDWIHDGFTTYYGDPIAEKALDDPPPGWVWDGKWEVDLHCEGGVDGWIYSIDSEFSEKAGACDVCERKGHKYRRRRLKRFRLLAKQATMWSMFEDVDLFRKRCDNSGWEYAKSFEKPLHMQQQHDDRVRRKRLLREIVRERANAYKLGVRVNGESISPRIYEVHEQISAFQLRVYCLWGRELVCPSKVITRTFVRVFFLHRCQETAVIKFTTNPIFNETLLFDEILVNGGILSLTKNPPSAVIEVLGETFEGSEVLLGRFELAPVVLSTAQREPPKIRWFALQHTFDAGNGKGALLAYAELYQSDPTKKRLLPKLPILKGTNRFEVPPDFRPNFVKYTVQILCWGMRNLQRFKMSKIRQPWLEISVADLTGQTLPLKDSQTTPNFEDPLITFRDVMMPDKLYYAPPIQIALFDQRTFGMMPQVGVCTISNFSKYLRPPPPVVRDNPEDWIDFNSVVAAEQAIERRQLQNFDSRHQRDSDEFFAFPDDPNSPRIDWWCKYFHSNGEDDKAPGYAELGLNKVLILRQTLENTSDYRGFGDFLDTFYLERHNRKKHRDTNRSKDICGELKGKLFIVKHGAKSVAPLLDQVPGAEFEGVVPCVVRVYVVRALDLVSCNKSGYLDPYVSIHLGSRKMKSPYIADTCNPIFGHMFEITADIPRETTLRISIGDSKRFFGGEQLGETTIDLENRLLTKHRATVGLPLAYNLYGPLPWRDQLPPLDVLGRFCRKMGYPVPKVLKTENDCGLEVLGQAIWLSTLEPKPPLIGHFLGRPIQRVALAALHAIGLVPEHVETRPLASSVNPDVEVGRIECFVDIFPKVLGSIPPPIDISPRKPDNYQLRIVIWRVRNVIFKKRSFLAPSGDLYVRCFFQGTKGERTDIHYRVLDGNGSFNWRFVFNFEFDPWERMMSLKKKTRWFRKASTALVEPVLVVQICDNNKFSRDTVIGEMQLPLLGFEEAQAEDDMVNVRYERRRKLPRCIKQCHWCWKTKCCLLPYDENLLKMPKAPFYVPRKAEVRSLFQQRYARGWWPCTSTNVAESQRCVDKVAKKKKDDDYEELQEGEVQRYVTGIIEMEVGLLTAEDAAKEPVGRKRKKPNRNPFLPKPDRSKWDSNWCLSRCRTCTAFWWKTVGPQTVCWSIAIIILITIIVVVIYRFPDIVIMASTASVNLFTKIVTRSNSND</sequence>
<keyword evidence="4 6" id="KW-1133">Transmembrane helix</keyword>
<evidence type="ECO:0000259" key="7">
    <source>
        <dbReference type="PROSITE" id="PS50004"/>
    </source>
</evidence>
<evidence type="ECO:0000256" key="2">
    <source>
        <dbReference type="ARBA" id="ARBA00022692"/>
    </source>
</evidence>
<dbReference type="InterPro" id="IPR012561">
    <property type="entry name" value="Ferlin_B-domain"/>
</dbReference>
<feature type="domain" description="C2" evidence="7">
    <location>
        <begin position="785"/>
        <end position="908"/>
    </location>
</feature>
<protein>
    <submittedName>
        <fullName evidence="9">C2 domain-containing protein</fullName>
    </submittedName>
</protein>
<dbReference type="WBParaSite" id="Pan_g19938.t1">
    <property type="protein sequence ID" value="Pan_g19938.t1"/>
    <property type="gene ID" value="Pan_g19938"/>
</dbReference>
<feature type="transmembrane region" description="Helical" evidence="6">
    <location>
        <begin position="1342"/>
        <end position="1360"/>
    </location>
</feature>
<dbReference type="PROSITE" id="PS50004">
    <property type="entry name" value="C2"/>
    <property type="match status" value="3"/>
</dbReference>
<dbReference type="InterPro" id="IPR035892">
    <property type="entry name" value="C2_domain_sf"/>
</dbReference>
<keyword evidence="3" id="KW-0677">Repeat</keyword>
<dbReference type="Pfam" id="PF00168">
    <property type="entry name" value="C2"/>
    <property type="match status" value="3"/>
</dbReference>
<dbReference type="Gene3D" id="2.60.40.150">
    <property type="entry name" value="C2 domain"/>
    <property type="match status" value="3"/>
</dbReference>
<keyword evidence="5 6" id="KW-0472">Membrane</keyword>
<dbReference type="InterPro" id="IPR037721">
    <property type="entry name" value="Ferlin"/>
</dbReference>
<evidence type="ECO:0000313" key="9">
    <source>
        <dbReference type="WBParaSite" id="Pan_g19938.t1"/>
    </source>
</evidence>
<dbReference type="CDD" id="cd08374">
    <property type="entry name" value="C2F_Ferlin"/>
    <property type="match status" value="1"/>
</dbReference>
<organism evidence="8 9">
    <name type="scientific">Panagrellus redivivus</name>
    <name type="common">Microworm</name>
    <dbReference type="NCBI Taxonomy" id="6233"/>
    <lineage>
        <taxon>Eukaryota</taxon>
        <taxon>Metazoa</taxon>
        <taxon>Ecdysozoa</taxon>
        <taxon>Nematoda</taxon>
        <taxon>Chromadorea</taxon>
        <taxon>Rhabditida</taxon>
        <taxon>Tylenchina</taxon>
        <taxon>Panagrolaimomorpha</taxon>
        <taxon>Panagrolaimoidea</taxon>
        <taxon>Panagrolaimidae</taxon>
        <taxon>Panagrellus</taxon>
    </lineage>
</organism>
<dbReference type="InterPro" id="IPR032362">
    <property type="entry name" value="Ferlin_C"/>
</dbReference>
<dbReference type="GO" id="GO:0016020">
    <property type="term" value="C:membrane"/>
    <property type="evidence" value="ECO:0007669"/>
    <property type="project" value="UniProtKB-SubCell"/>
</dbReference>
<evidence type="ECO:0000256" key="1">
    <source>
        <dbReference type="ARBA" id="ARBA00004167"/>
    </source>
</evidence>
<dbReference type="InterPro" id="IPR037724">
    <property type="entry name" value="C2E_Ferlin"/>
</dbReference>
<feature type="domain" description="C2" evidence="7">
    <location>
        <begin position="361"/>
        <end position="491"/>
    </location>
</feature>
<dbReference type="PANTHER" id="PTHR12546:SF33">
    <property type="entry name" value="SPERM VESICLE FUSION PROTEIN FER-1"/>
    <property type="match status" value="1"/>
</dbReference>
<name>A0A7E4VFY6_PANRE</name>
<dbReference type="InterPro" id="IPR000008">
    <property type="entry name" value="C2_dom"/>
</dbReference>
<dbReference type="CDD" id="cd04037">
    <property type="entry name" value="C2E_Ferlin"/>
    <property type="match status" value="1"/>
</dbReference>
<dbReference type="InterPro" id="IPR006614">
    <property type="entry name" value="Peroxin/Ferlin"/>
</dbReference>
<dbReference type="GO" id="GO:0007009">
    <property type="term" value="P:plasma membrane organization"/>
    <property type="evidence" value="ECO:0007669"/>
    <property type="project" value="TreeGrafter"/>
</dbReference>
<accession>A0A7E4VFY6</accession>
<dbReference type="PANTHER" id="PTHR12546">
    <property type="entry name" value="FER-1-LIKE"/>
    <property type="match status" value="1"/>
</dbReference>
<dbReference type="SMART" id="SM00239">
    <property type="entry name" value="C2"/>
    <property type="match status" value="3"/>
</dbReference>
<keyword evidence="8" id="KW-1185">Reference proteome</keyword>
<dbReference type="InterPro" id="IPR037725">
    <property type="entry name" value="C2F_Ferlin"/>
</dbReference>
<dbReference type="GO" id="GO:0061025">
    <property type="term" value="P:membrane fusion"/>
    <property type="evidence" value="ECO:0007669"/>
    <property type="project" value="TreeGrafter"/>
</dbReference>
<dbReference type="Pfam" id="PF16165">
    <property type="entry name" value="Ferlin_C"/>
    <property type="match status" value="1"/>
</dbReference>
<evidence type="ECO:0000256" key="6">
    <source>
        <dbReference type="SAM" id="Phobius"/>
    </source>
</evidence>
<proteinExistence type="predicted"/>
<evidence type="ECO:0000313" key="8">
    <source>
        <dbReference type="Proteomes" id="UP000492821"/>
    </source>
</evidence>
<feature type="domain" description="C2" evidence="7">
    <location>
        <begin position="1027"/>
        <end position="1172"/>
    </location>
</feature>
<dbReference type="SMART" id="SM01201">
    <property type="entry name" value="FerB"/>
    <property type="match status" value="1"/>
</dbReference>
<dbReference type="Proteomes" id="UP000492821">
    <property type="component" value="Unassembled WGS sequence"/>
</dbReference>
<evidence type="ECO:0000256" key="4">
    <source>
        <dbReference type="ARBA" id="ARBA00022989"/>
    </source>
</evidence>